<dbReference type="InterPro" id="IPR012547">
    <property type="entry name" value="PDDEXK_9"/>
</dbReference>
<dbReference type="Proteomes" id="UP000789901">
    <property type="component" value="Unassembled WGS sequence"/>
</dbReference>
<evidence type="ECO:0000313" key="2">
    <source>
        <dbReference type="EMBL" id="CAG8705668.1"/>
    </source>
</evidence>
<evidence type="ECO:0000313" key="3">
    <source>
        <dbReference type="Proteomes" id="UP000789901"/>
    </source>
</evidence>
<gene>
    <name evidence="2" type="ORF">GMARGA_LOCUS12422</name>
</gene>
<sequence>SNDENVAKSMLVGVLRIAKSGFLSGLNNLKVYPLHKEHQFSLYLDKFGFTSDEVELLLPLCKNLQFNDARKWYDGYVAGGTIHLYNPWSIINLLSDGILSNYWTETGSTQTLKKCLWKASSSFKESVEKLLKEESITDIKIQDDLQYSHLDQYQDEAIWTLLYYSGYLTMNSEKQLVIPNEEIRSEWHKWIINAPFFTQKNTIELTLTELLNGNLKSFKGKFEDMIVDTLSYYDVGGSHSGKNAENFYHAFFLGMFVNARDRGYIVHSNREAGYGRFDLAIIPKSGVGEMAIIIEFKIVNNNENLPDMARKGLDQIETKQYRAGLREDLKRLLEIGIAFEGKQTCVLGRLLHRTEEGAWNKDYEKQLPISEKKTVSVSTEMENSNVTPEQIDLQTGGVSASDISDDTSNSDDIPTKEISPLNESQLDKEEAITPDPMPEIEHSSTQVQKAESSTTSLLQNIIDTDMLAHADDDTAETLDFVEMKHKERVSKEIMERIREKKLQDQNSSLDSTSSEPSYKNQNLESSIISQSISNSSELSSDNNSSDQPNSPCGSESKSPTNLSPNQKIPYNQKVERGLRLDLFICTKDNNHEISKVFDIQIPEFSLEAILSGSSSVTSQNIVDLFRTDPNKNRLYQYAIEHGINPKEFSIITEAEKNRWAMGCFHGDLERDIRFYRGGIERKEDPRKYREFLTDRDRLVGEELLRQGILKSGLSTAWLDDLMEEWEKIHAQFTQISFEKKTLFVPRVNIQFTSSKRQFPISVLPKDSEERQQHVIKMVLERFPYLTLKYSFKKNDYFVFNSSISCPICNKNHKKENIRNFIEGIWGSGEYCGEKAYRLNCYINKYQNSIPIVTVKA</sequence>
<name>A0ABN7V1E0_GIGMA</name>
<feature type="compositionally biased region" description="Low complexity" evidence="1">
    <location>
        <begin position="520"/>
        <end position="551"/>
    </location>
</feature>
<dbReference type="Pfam" id="PF08011">
    <property type="entry name" value="PDDEXK_9"/>
    <property type="match status" value="1"/>
</dbReference>
<feature type="compositionally biased region" description="Polar residues" evidence="1">
    <location>
        <begin position="552"/>
        <end position="569"/>
    </location>
</feature>
<dbReference type="EMBL" id="CAJVQB010007576">
    <property type="protein sequence ID" value="CAG8705668.1"/>
    <property type="molecule type" value="Genomic_DNA"/>
</dbReference>
<feature type="non-terminal residue" evidence="2">
    <location>
        <position position="1"/>
    </location>
</feature>
<feature type="region of interest" description="Disordered" evidence="1">
    <location>
        <begin position="374"/>
        <end position="428"/>
    </location>
</feature>
<proteinExistence type="predicted"/>
<feature type="compositionally biased region" description="Polar residues" evidence="1">
    <location>
        <begin position="375"/>
        <end position="398"/>
    </location>
</feature>
<reference evidence="2 3" key="1">
    <citation type="submission" date="2021-06" db="EMBL/GenBank/DDBJ databases">
        <authorList>
            <person name="Kallberg Y."/>
            <person name="Tangrot J."/>
            <person name="Rosling A."/>
        </authorList>
    </citation>
    <scope>NUCLEOTIDE SEQUENCE [LARGE SCALE GENOMIC DNA]</scope>
    <source>
        <strain evidence="2 3">120-4 pot B 10/14</strain>
    </source>
</reference>
<organism evidence="2 3">
    <name type="scientific">Gigaspora margarita</name>
    <dbReference type="NCBI Taxonomy" id="4874"/>
    <lineage>
        <taxon>Eukaryota</taxon>
        <taxon>Fungi</taxon>
        <taxon>Fungi incertae sedis</taxon>
        <taxon>Mucoromycota</taxon>
        <taxon>Glomeromycotina</taxon>
        <taxon>Glomeromycetes</taxon>
        <taxon>Diversisporales</taxon>
        <taxon>Gigasporaceae</taxon>
        <taxon>Gigaspora</taxon>
    </lineage>
</organism>
<dbReference type="PANTHER" id="PTHR34825:SF1">
    <property type="entry name" value="AAA-ATPASE-LIKE DOMAIN-CONTAINING PROTEIN"/>
    <property type="match status" value="1"/>
</dbReference>
<accession>A0ABN7V1E0</accession>
<protein>
    <submittedName>
        <fullName evidence="2">11654_t:CDS:1</fullName>
    </submittedName>
</protein>
<dbReference type="PANTHER" id="PTHR34825">
    <property type="entry name" value="CONSERVED PROTEIN, WITH A WEAK D-GALACTARATE DEHYDRATASE/ALTRONATE HYDROLASE DOMAIN"/>
    <property type="match status" value="1"/>
</dbReference>
<feature type="compositionally biased region" description="Polar residues" evidence="1">
    <location>
        <begin position="504"/>
        <end position="519"/>
    </location>
</feature>
<feature type="region of interest" description="Disordered" evidence="1">
    <location>
        <begin position="498"/>
        <end position="570"/>
    </location>
</feature>
<comment type="caution">
    <text evidence="2">The sequence shown here is derived from an EMBL/GenBank/DDBJ whole genome shotgun (WGS) entry which is preliminary data.</text>
</comment>
<evidence type="ECO:0000256" key="1">
    <source>
        <dbReference type="SAM" id="MobiDB-lite"/>
    </source>
</evidence>
<keyword evidence="3" id="KW-1185">Reference proteome</keyword>